<keyword evidence="3" id="KW-1185">Reference proteome</keyword>
<sequence>MTRTEDRLRQAFTEGARTVRPETVRPLSLPRSRRRFPWAVPAMSAVAVAFSVALVVMVSGRSQPDAAAGGGGPAFIVAATGFGESPKGASRVEVRDSRTEQLYDTRAASHGLTFQYVGAAQDNRTFFVMEVPIRQTACNTIHIYRMRVADSGKISSFTPLGTRIQGGTMRREALPGGLAVSPDGKKLAYAVLPCGIPADRLFYKIGVVDLRTGAQREWTDPRESVVSSLSWTADDRKVAFLRREPTHQPDDGNHPLTKNGVVRLLDTDANGSSLLSSRILVRQSARLTNLWAAAISGDGDTISVVGEYTPLDGAYTICEIAVADGRVLRTLYHETMDGQPVPPLPNWSGRVALRTDPSGRHLLFHDGGNLNDVGFGRIDDGRFRTLQHTDAHDEAFDPNDLAW</sequence>
<accession>A0ABP8TJY0</accession>
<dbReference type="Gene3D" id="2.120.10.30">
    <property type="entry name" value="TolB, C-terminal domain"/>
    <property type="match status" value="1"/>
</dbReference>
<evidence type="ECO:0008006" key="4">
    <source>
        <dbReference type="Google" id="ProtNLM"/>
    </source>
</evidence>
<dbReference type="RefSeq" id="WP_345356440.1">
    <property type="nucleotide sequence ID" value="NZ_BAABHJ010000011.1"/>
</dbReference>
<dbReference type="EMBL" id="BAABHJ010000011">
    <property type="protein sequence ID" value="GAA4610056.1"/>
    <property type="molecule type" value="Genomic_DNA"/>
</dbReference>
<evidence type="ECO:0000313" key="2">
    <source>
        <dbReference type="EMBL" id="GAA4610056.1"/>
    </source>
</evidence>
<keyword evidence="1" id="KW-1133">Transmembrane helix</keyword>
<evidence type="ECO:0000256" key="1">
    <source>
        <dbReference type="SAM" id="Phobius"/>
    </source>
</evidence>
<proteinExistence type="predicted"/>
<organism evidence="2 3">
    <name type="scientific">Actinoallomurus liliacearum</name>
    <dbReference type="NCBI Taxonomy" id="1080073"/>
    <lineage>
        <taxon>Bacteria</taxon>
        <taxon>Bacillati</taxon>
        <taxon>Actinomycetota</taxon>
        <taxon>Actinomycetes</taxon>
        <taxon>Streptosporangiales</taxon>
        <taxon>Thermomonosporaceae</taxon>
        <taxon>Actinoallomurus</taxon>
    </lineage>
</organism>
<dbReference type="Proteomes" id="UP001500212">
    <property type="component" value="Unassembled WGS sequence"/>
</dbReference>
<evidence type="ECO:0000313" key="3">
    <source>
        <dbReference type="Proteomes" id="UP001500212"/>
    </source>
</evidence>
<feature type="transmembrane region" description="Helical" evidence="1">
    <location>
        <begin position="38"/>
        <end position="58"/>
    </location>
</feature>
<keyword evidence="1" id="KW-0812">Transmembrane</keyword>
<name>A0ABP8TJY0_9ACTN</name>
<reference evidence="3" key="1">
    <citation type="journal article" date="2019" name="Int. J. Syst. Evol. Microbiol.">
        <title>The Global Catalogue of Microorganisms (GCM) 10K type strain sequencing project: providing services to taxonomists for standard genome sequencing and annotation.</title>
        <authorList>
            <consortium name="The Broad Institute Genomics Platform"/>
            <consortium name="The Broad Institute Genome Sequencing Center for Infectious Disease"/>
            <person name="Wu L."/>
            <person name="Ma J."/>
        </authorList>
    </citation>
    <scope>NUCLEOTIDE SEQUENCE [LARGE SCALE GENOMIC DNA]</scope>
    <source>
        <strain evidence="3">JCM 17938</strain>
    </source>
</reference>
<keyword evidence="1" id="KW-0472">Membrane</keyword>
<comment type="caution">
    <text evidence="2">The sequence shown here is derived from an EMBL/GenBank/DDBJ whole genome shotgun (WGS) entry which is preliminary data.</text>
</comment>
<dbReference type="InterPro" id="IPR011042">
    <property type="entry name" value="6-blade_b-propeller_TolB-like"/>
</dbReference>
<protein>
    <recommendedName>
        <fullName evidence="4">WD40 repeat protein</fullName>
    </recommendedName>
</protein>
<gene>
    <name evidence="2" type="ORF">GCM10023195_41000</name>
</gene>
<dbReference type="SUPFAM" id="SSF82171">
    <property type="entry name" value="DPP6 N-terminal domain-like"/>
    <property type="match status" value="1"/>
</dbReference>